<evidence type="ECO:0000313" key="1">
    <source>
        <dbReference type="EMBL" id="KAJ8968526.1"/>
    </source>
</evidence>
<sequence>MSKWHKIKIELSESNYSPTDTVHSFHLHFDGVMTKRRKRHSQHFTGEMDMDVLFSSSSSEDDEIDNITLFCHLHYSHPIKRRCTLCSSGTATLDEKNVMRTPTLVEKNAICSYTLYTFRTSAEYADEKN</sequence>
<comment type="caution">
    <text evidence="1">The sequence shown here is derived from an EMBL/GenBank/DDBJ whole genome shotgun (WGS) entry which is preliminary data.</text>
</comment>
<organism evidence="1 2">
    <name type="scientific">Molorchus minor</name>
    <dbReference type="NCBI Taxonomy" id="1323400"/>
    <lineage>
        <taxon>Eukaryota</taxon>
        <taxon>Metazoa</taxon>
        <taxon>Ecdysozoa</taxon>
        <taxon>Arthropoda</taxon>
        <taxon>Hexapoda</taxon>
        <taxon>Insecta</taxon>
        <taxon>Pterygota</taxon>
        <taxon>Neoptera</taxon>
        <taxon>Endopterygota</taxon>
        <taxon>Coleoptera</taxon>
        <taxon>Polyphaga</taxon>
        <taxon>Cucujiformia</taxon>
        <taxon>Chrysomeloidea</taxon>
        <taxon>Cerambycidae</taxon>
        <taxon>Lamiinae</taxon>
        <taxon>Monochamini</taxon>
        <taxon>Molorchus</taxon>
    </lineage>
</organism>
<dbReference type="Proteomes" id="UP001162164">
    <property type="component" value="Unassembled WGS sequence"/>
</dbReference>
<name>A0ABQ9IY06_9CUCU</name>
<dbReference type="EMBL" id="JAPWTJ010001971">
    <property type="protein sequence ID" value="KAJ8968526.1"/>
    <property type="molecule type" value="Genomic_DNA"/>
</dbReference>
<accession>A0ABQ9IY06</accession>
<reference evidence="1" key="1">
    <citation type="journal article" date="2023" name="Insect Mol. Biol.">
        <title>Genome sequencing provides insights into the evolution of gene families encoding plant cell wall-degrading enzymes in longhorned beetles.</title>
        <authorList>
            <person name="Shin N.R."/>
            <person name="Okamura Y."/>
            <person name="Kirsch R."/>
            <person name="Pauchet Y."/>
        </authorList>
    </citation>
    <scope>NUCLEOTIDE SEQUENCE</scope>
    <source>
        <strain evidence="1">MMC_N1</strain>
    </source>
</reference>
<gene>
    <name evidence="1" type="ORF">NQ317_001720</name>
</gene>
<proteinExistence type="predicted"/>
<evidence type="ECO:0000313" key="2">
    <source>
        <dbReference type="Proteomes" id="UP001162164"/>
    </source>
</evidence>
<protein>
    <submittedName>
        <fullName evidence="1">Uncharacterized protein</fullName>
    </submittedName>
</protein>
<keyword evidence="2" id="KW-1185">Reference proteome</keyword>